<dbReference type="GO" id="GO:0005524">
    <property type="term" value="F:ATP binding"/>
    <property type="evidence" value="ECO:0007669"/>
    <property type="project" value="UniProtKB-KW"/>
</dbReference>
<dbReference type="PROSITE" id="PS00871">
    <property type="entry name" value="CLPAB_2"/>
    <property type="match status" value="1"/>
</dbReference>
<dbReference type="FunFam" id="1.10.8.60:FF:000011">
    <property type="entry name" value="ATP-dependent Clp protease ATP-binding subunit"/>
    <property type="match status" value="1"/>
</dbReference>
<dbReference type="CDD" id="cd00009">
    <property type="entry name" value="AAA"/>
    <property type="match status" value="1"/>
</dbReference>
<evidence type="ECO:0000256" key="1">
    <source>
        <dbReference type="ARBA" id="ARBA00006548"/>
    </source>
</evidence>
<reference evidence="13 14" key="1">
    <citation type="submission" date="2019-01" db="EMBL/GenBank/DDBJ databases">
        <title>Draft genome sequences of the type strains of six Macrococcus species.</title>
        <authorList>
            <person name="Mazhar S."/>
            <person name="Altermann E."/>
            <person name="Hill C."/>
            <person name="Mcauliffe O."/>
        </authorList>
    </citation>
    <scope>NUCLEOTIDE SEQUENCE [LARGE SCALE GENOMIC DNA]</scope>
    <source>
        <strain evidence="13 14">ATCC 51828</strain>
    </source>
</reference>
<dbReference type="Gene3D" id="1.10.1780.10">
    <property type="entry name" value="Clp, N-terminal domain"/>
    <property type="match status" value="1"/>
</dbReference>
<feature type="domain" description="Clp R" evidence="12">
    <location>
        <begin position="3"/>
        <end position="144"/>
    </location>
</feature>
<dbReference type="Gene3D" id="1.10.8.60">
    <property type="match status" value="2"/>
</dbReference>
<keyword evidence="6" id="KW-0346">Stress response</keyword>
<dbReference type="Pfam" id="PF07724">
    <property type="entry name" value="AAA_2"/>
    <property type="match status" value="1"/>
</dbReference>
<evidence type="ECO:0000256" key="6">
    <source>
        <dbReference type="ARBA" id="ARBA00023016"/>
    </source>
</evidence>
<dbReference type="InterPro" id="IPR027417">
    <property type="entry name" value="P-loop_NTPase"/>
</dbReference>
<evidence type="ECO:0000313" key="13">
    <source>
        <dbReference type="EMBL" id="TDM00900.1"/>
    </source>
</evidence>
<dbReference type="PROSITE" id="PS00870">
    <property type="entry name" value="CLPAB_1"/>
    <property type="match status" value="1"/>
</dbReference>
<dbReference type="GO" id="GO:0008233">
    <property type="term" value="F:peptidase activity"/>
    <property type="evidence" value="ECO:0007669"/>
    <property type="project" value="UniProtKB-KW"/>
</dbReference>
<dbReference type="PANTHER" id="PTHR11638:SF18">
    <property type="entry name" value="HEAT SHOCK PROTEIN 104"/>
    <property type="match status" value="1"/>
</dbReference>
<dbReference type="CDD" id="cd19499">
    <property type="entry name" value="RecA-like_ClpB_Hsp104-like"/>
    <property type="match status" value="1"/>
</dbReference>
<dbReference type="SMART" id="SM00382">
    <property type="entry name" value="AAA"/>
    <property type="match status" value="2"/>
</dbReference>
<evidence type="ECO:0000256" key="3">
    <source>
        <dbReference type="ARBA" id="ARBA00022737"/>
    </source>
</evidence>
<dbReference type="PROSITE" id="PS50151">
    <property type="entry name" value="UVR"/>
    <property type="match status" value="1"/>
</dbReference>
<keyword evidence="4 9" id="KW-0547">Nucleotide-binding</keyword>
<dbReference type="FunFam" id="3.40.50.300:FF:000010">
    <property type="entry name" value="Chaperone clpB 1, putative"/>
    <property type="match status" value="1"/>
</dbReference>
<evidence type="ECO:0000256" key="8">
    <source>
        <dbReference type="PROSITE-ProRule" id="PRU01251"/>
    </source>
</evidence>
<dbReference type="Pfam" id="PF17871">
    <property type="entry name" value="AAA_lid_9"/>
    <property type="match status" value="1"/>
</dbReference>
<dbReference type="InterPro" id="IPR003959">
    <property type="entry name" value="ATPase_AAA_core"/>
</dbReference>
<evidence type="ECO:0000256" key="4">
    <source>
        <dbReference type="ARBA" id="ARBA00022741"/>
    </source>
</evidence>
<dbReference type="InterPro" id="IPR036628">
    <property type="entry name" value="Clp_N_dom_sf"/>
</dbReference>
<dbReference type="InterPro" id="IPR003593">
    <property type="entry name" value="AAA+_ATPase"/>
</dbReference>
<evidence type="ECO:0000256" key="2">
    <source>
        <dbReference type="ARBA" id="ARBA00014762"/>
    </source>
</evidence>
<dbReference type="InterPro" id="IPR018368">
    <property type="entry name" value="ClpA/B_CS1"/>
</dbReference>
<dbReference type="GO" id="GO:0034605">
    <property type="term" value="P:cellular response to heat"/>
    <property type="evidence" value="ECO:0007669"/>
    <property type="project" value="TreeGrafter"/>
</dbReference>
<evidence type="ECO:0000256" key="5">
    <source>
        <dbReference type="ARBA" id="ARBA00022840"/>
    </source>
</evidence>
<keyword evidence="5 9" id="KW-0067">ATP-binding</keyword>
<protein>
    <recommendedName>
        <fullName evidence="2">ATP-dependent Clp protease ATP-binding subunit ClpC</fullName>
    </recommendedName>
</protein>
<dbReference type="AlphaFoldDB" id="A0A9Q8FQ11"/>
<evidence type="ECO:0000256" key="9">
    <source>
        <dbReference type="RuleBase" id="RU004432"/>
    </source>
</evidence>
<keyword evidence="13" id="KW-0645">Protease</keyword>
<dbReference type="PROSITE" id="PS51903">
    <property type="entry name" value="CLP_R"/>
    <property type="match status" value="1"/>
</dbReference>
<dbReference type="PANTHER" id="PTHR11638">
    <property type="entry name" value="ATP-DEPENDENT CLP PROTEASE"/>
    <property type="match status" value="1"/>
</dbReference>
<dbReference type="InterPro" id="IPR041546">
    <property type="entry name" value="ClpA/ClpB_AAA_lid"/>
</dbReference>
<dbReference type="RefSeq" id="WP_133418132.1">
    <property type="nucleotide sequence ID" value="NZ_SCWD01000003.1"/>
</dbReference>
<dbReference type="InterPro" id="IPR004176">
    <property type="entry name" value="Clp_R_N"/>
</dbReference>
<accession>A0A9Q8FQ11</accession>
<dbReference type="SUPFAM" id="SSF52540">
    <property type="entry name" value="P-loop containing nucleoside triphosphate hydrolases"/>
    <property type="match status" value="2"/>
</dbReference>
<dbReference type="InterPro" id="IPR001943">
    <property type="entry name" value="UVR_dom"/>
</dbReference>
<comment type="similarity">
    <text evidence="1">Belongs to the ClpA/ClpB family. ClpC subfamily.</text>
</comment>
<dbReference type="InterPro" id="IPR019489">
    <property type="entry name" value="Clp_ATPase_C"/>
</dbReference>
<dbReference type="SUPFAM" id="SSF81923">
    <property type="entry name" value="Double Clp-N motif"/>
    <property type="match status" value="1"/>
</dbReference>
<keyword evidence="3 8" id="KW-0677">Repeat</keyword>
<keyword evidence="13" id="KW-0378">Hydrolase</keyword>
<dbReference type="Proteomes" id="UP000295280">
    <property type="component" value="Unassembled WGS sequence"/>
</dbReference>
<dbReference type="OrthoDB" id="9803641at2"/>
<feature type="coiled-coil region" evidence="10">
    <location>
        <begin position="413"/>
        <end position="459"/>
    </location>
</feature>
<dbReference type="GO" id="GO:0016887">
    <property type="term" value="F:ATP hydrolysis activity"/>
    <property type="evidence" value="ECO:0007669"/>
    <property type="project" value="InterPro"/>
</dbReference>
<keyword evidence="14" id="KW-1185">Reference proteome</keyword>
<dbReference type="FunFam" id="3.40.50.300:FF:000025">
    <property type="entry name" value="ATP-dependent Clp protease subunit"/>
    <property type="match status" value="1"/>
</dbReference>
<dbReference type="InterPro" id="IPR001270">
    <property type="entry name" value="ClpA/B"/>
</dbReference>
<proteinExistence type="inferred from homology"/>
<evidence type="ECO:0000259" key="12">
    <source>
        <dbReference type="PROSITE" id="PS51903"/>
    </source>
</evidence>
<dbReference type="EMBL" id="SCWD01000003">
    <property type="protein sequence ID" value="TDM00900.1"/>
    <property type="molecule type" value="Genomic_DNA"/>
</dbReference>
<dbReference type="Pfam" id="PF02861">
    <property type="entry name" value="Clp_N"/>
    <property type="match status" value="1"/>
</dbReference>
<evidence type="ECO:0000256" key="7">
    <source>
        <dbReference type="ARBA" id="ARBA00023186"/>
    </source>
</evidence>
<dbReference type="Gene3D" id="4.10.860.10">
    <property type="entry name" value="UVR domain"/>
    <property type="match status" value="1"/>
</dbReference>
<dbReference type="Gene3D" id="3.40.50.300">
    <property type="entry name" value="P-loop containing nucleotide triphosphate hydrolases"/>
    <property type="match status" value="2"/>
</dbReference>
<dbReference type="InterPro" id="IPR050130">
    <property type="entry name" value="ClpA_ClpB"/>
</dbReference>
<sequence length="812" mass="90179">MMFGKLTERAQRVLAHAQEEAIRLQHNNIGTEHLLLGLVKEPEGIAAKVLAEFDITEEKIINEVEQLIGHGTGLGGTIQYTPRAKKVIELSLDEARRLNHSFVGTEHILLGLIRENEGVAARVLANLDLNITKARAQVVKLLGSPEMSAKNAQGSKAQGTPTLDGLARDLTVIAKEGTLDPVIGRSQEIIRVIEVLSRRTKNNPVLIGEPGVGKTAIVEGLAQAIVNNEVPETLKDKRVMSLDMGTVVAGTKYRGEFEERLKKVMDEIHQAGNIILFIDELHTLIGAGGAEGAIDASNILKPALARGELQCIGATTLEEYRKYIEKDAALERRFQPVTVNEPNVEDAIEILKGLRDRYEAHHRIKITDAALVAAVKMSDRYISDRFLPDKAIDLIDEAGSKVRLRNHTTPPSLKEMEAELEQIKKEKDAAVHSQEFEQAAALRDRQSKLEKQLDETKKEWKKDQGQSESAVTEDDIAQVVAQWTGIPINKIAETESAKLLNLEEILHDRVIGQQDAVESISKAVRRARAGLKDPKRPIGSFIFLGPTGVGKTELAKALAEAMFGEEDAMIRVDMSEFMEKHSVSRLVGSPPGYVGFDEGGQLTEKVRRKPYSVILFDEIEKAHPDVFNMLLQVLDDGRLTDAQGRTVDFRNTVIIMTSNVGAQELKDNKFVGFGASTTGPDYETVRKTMMDELKKQFRPEFLNRVDDIIVFHKLEKEQLKEIVSLMVASLAKRLEEQDIHITLTEAAKEKIADEGYDPEYGARPLARSIQKNIEDKLSEELLKGQTLAGQDVKIDYIDDKFDIQTVERPAAE</sequence>
<feature type="domain" description="UVR" evidence="11">
    <location>
        <begin position="417"/>
        <end position="452"/>
    </location>
</feature>
<comment type="caution">
    <text evidence="13">The sequence shown here is derived from an EMBL/GenBank/DDBJ whole genome shotgun (WGS) entry which is preliminary data.</text>
</comment>
<dbReference type="InterPro" id="IPR028299">
    <property type="entry name" value="ClpA/B_CS2"/>
</dbReference>
<evidence type="ECO:0000259" key="11">
    <source>
        <dbReference type="PROSITE" id="PS50151"/>
    </source>
</evidence>
<gene>
    <name evidence="13" type="ORF">ERX40_08835</name>
</gene>
<keyword evidence="7 9" id="KW-0143">Chaperone</keyword>
<dbReference type="FunFam" id="1.10.8.60:FF:000017">
    <property type="entry name" value="ATP-dependent chaperone ClpB"/>
    <property type="match status" value="1"/>
</dbReference>
<keyword evidence="10" id="KW-0175">Coiled coil</keyword>
<organism evidence="13 14">
    <name type="scientific">Macrococcus carouselicus</name>
    <dbReference type="NCBI Taxonomy" id="69969"/>
    <lineage>
        <taxon>Bacteria</taxon>
        <taxon>Bacillati</taxon>
        <taxon>Bacillota</taxon>
        <taxon>Bacilli</taxon>
        <taxon>Bacillales</taxon>
        <taxon>Staphylococcaceae</taxon>
        <taxon>Macrococcus</taxon>
    </lineage>
</organism>
<dbReference type="GO" id="GO:0005737">
    <property type="term" value="C:cytoplasm"/>
    <property type="evidence" value="ECO:0007669"/>
    <property type="project" value="TreeGrafter"/>
</dbReference>
<evidence type="ECO:0000256" key="10">
    <source>
        <dbReference type="SAM" id="Coils"/>
    </source>
</evidence>
<dbReference type="SMART" id="SM01086">
    <property type="entry name" value="ClpB_D2-small"/>
    <property type="match status" value="1"/>
</dbReference>
<dbReference type="Pfam" id="PF00004">
    <property type="entry name" value="AAA"/>
    <property type="match status" value="1"/>
</dbReference>
<dbReference type="GO" id="GO:0006508">
    <property type="term" value="P:proteolysis"/>
    <property type="evidence" value="ECO:0007669"/>
    <property type="project" value="UniProtKB-KW"/>
</dbReference>
<evidence type="ECO:0000313" key="14">
    <source>
        <dbReference type="Proteomes" id="UP000295280"/>
    </source>
</evidence>
<dbReference type="PRINTS" id="PR00300">
    <property type="entry name" value="CLPPROTEASEA"/>
</dbReference>
<dbReference type="Pfam" id="PF10431">
    <property type="entry name" value="ClpB_D2-small"/>
    <property type="match status" value="1"/>
</dbReference>
<name>A0A9Q8FQ11_9STAP</name>